<dbReference type="InterPro" id="IPR024729">
    <property type="entry name" value="USP7_ICP0-binding_dom"/>
</dbReference>
<dbReference type="PROSITE" id="PS00973">
    <property type="entry name" value="USP_2"/>
    <property type="match status" value="1"/>
</dbReference>
<feature type="region of interest" description="Disordered" evidence="8">
    <location>
        <begin position="756"/>
        <end position="820"/>
    </location>
</feature>
<protein>
    <recommendedName>
        <fullName evidence="3">ubiquitinyl hydrolase 1</fullName>
        <ecNumber evidence="3">3.4.19.12</ecNumber>
    </recommendedName>
</protein>
<dbReference type="Pfam" id="PF14533">
    <property type="entry name" value="USP7_C2"/>
    <property type="match status" value="1"/>
</dbReference>
<reference evidence="10" key="1">
    <citation type="submission" date="2016-10" db="EMBL/GenBank/DDBJ databases">
        <authorList>
            <person name="Benchimol M."/>
            <person name="Almeida L.G."/>
            <person name="Vasconcelos A.T."/>
            <person name="Perreira-Neves A."/>
            <person name="Rosa I.A."/>
            <person name="Tasca T."/>
            <person name="Bogo M.R."/>
            <person name="de Souza W."/>
        </authorList>
    </citation>
    <scope>NUCLEOTIDE SEQUENCE [LARGE SCALE GENOMIC DNA]</scope>
    <source>
        <strain evidence="10">K</strain>
    </source>
</reference>
<keyword evidence="7" id="KW-0788">Thiol protease</keyword>
<comment type="similarity">
    <text evidence="2">Belongs to the peptidase C19 family.</text>
</comment>
<evidence type="ECO:0000259" key="9">
    <source>
        <dbReference type="PROSITE" id="PS50235"/>
    </source>
</evidence>
<sequence length="1158" mass="134334">MNLPDIPVTATRNIRVESIGNSYQIQWTINKFQIMGTKIQSNFFILDDIKIHFVLFFTEEDQKCYIQTTIYDLVSEICPTIQILILNHDRNKNIEATQKEIFTPDSKRYKIHVPILYSDITETNGFLDDSCLKIVFSILYKASNNHSNTTSINSDINAVSKKRRMSSDFVSLKSPANQITPIPPNIERKAQDINVNYTSHNSKEETGYIGLKNQGATCYMNSVLQSLFHIPAFRRLVFQMQTTGDENVEKSIPLNLQRLFCRLQLGNRSCSTKALTTSFGWTTRETIMQHDAQEFCRVLLSNLEDKFQLMGLPNAISDLFRGDYRHYIRCINVKYDSSRDEFFYDLTLPISDSKSLSEAFDKYVKTEKLTGDNQYQTDEFGKQDAEMGTEFLSFPKVLHIHLGRFEFDYNTLRMKKVNNRFEFPKTLDLSSYLPNSGKSLLYDLYGVLVHSGSTYGGHYYAFLRTSTNEQWFKFNDSNVTKETEENAIDDNFGDPSKMYSAYMLVYVKRENAEEIFKPILNEEIPDHLKNFLIKEDAEEQTREEQRRIESNSITVSFFLEEIIEKNALSGNYGFKHQATDEKTIMFDKQTTTDQLYQKLAEELNKKPTEIRIWETKYTGHPTRLIRPNSTTTLASINTTSCPSLFFMVQFINEDDTIELGEDYSMIYVKFFFPNEKAPFQYVNHFSIEKLKNIDSLFPSVIHYLGFPENTIFHVYHELHGTNTKILNNNDTFMNQSVGNGSILVFQIPPNETIIPHPTKYSIKPPIAPENKSNNDHKNNENQENYPSNETKIETQNANSSELNINGKNNDTQKSKEEEEENITKLDFIDYLDDDIKFDTVDQYINIFSNIINIDVYDLEHAESPLFHMRISSYLQFTSLKRVISKAANFDYNPEEDSIMLYKGTSPDKLPTNPMDTKKNLCPKIYFQSQPNVLGLKYHRLYFHLMKGINEETLENCTQYSIQFSADGYNVNFDTKVLSEKKSTCLQIFEKTEIYSSLERKDNIRFLQIYDHKISAILLPDNEFPSSFYTLRVDVVPDEHINLKEGEFLIHATHGYIDTSIFTKTKGDPFLIKVIQGEKFAETKQRVLKNFKKEGKEIQCRFLENEKIIANEKILDDDFVLSEVATSESLLFFIDKDDLKPVSTNIGSRTVDQPVRIYN</sequence>
<dbReference type="InterPro" id="IPR001394">
    <property type="entry name" value="Peptidase_C19_UCH"/>
</dbReference>
<dbReference type="PANTHER" id="PTHR24006">
    <property type="entry name" value="UBIQUITIN CARBOXYL-TERMINAL HYDROLASE"/>
    <property type="match status" value="1"/>
</dbReference>
<dbReference type="PANTHER" id="PTHR24006:SF644">
    <property type="entry name" value="UBIQUITIN CARBOXYL-TERMINAL HYDROLASE 7"/>
    <property type="match status" value="1"/>
</dbReference>
<dbReference type="InterPro" id="IPR038765">
    <property type="entry name" value="Papain-like_cys_pep_sf"/>
</dbReference>
<evidence type="ECO:0000256" key="3">
    <source>
        <dbReference type="ARBA" id="ARBA00012759"/>
    </source>
</evidence>
<evidence type="ECO:0000256" key="7">
    <source>
        <dbReference type="ARBA" id="ARBA00022807"/>
    </source>
</evidence>
<dbReference type="Pfam" id="PF00443">
    <property type="entry name" value="UCH"/>
    <property type="match status" value="1"/>
</dbReference>
<evidence type="ECO:0000256" key="1">
    <source>
        <dbReference type="ARBA" id="ARBA00000707"/>
    </source>
</evidence>
<feature type="domain" description="USP" evidence="9">
    <location>
        <begin position="209"/>
        <end position="509"/>
    </location>
</feature>
<evidence type="ECO:0000256" key="2">
    <source>
        <dbReference type="ARBA" id="ARBA00009085"/>
    </source>
</evidence>
<comment type="catalytic activity">
    <reaction evidence="1">
        <text>Thiol-dependent hydrolysis of ester, thioester, amide, peptide and isopeptide bonds formed by the C-terminal Gly of ubiquitin (a 76-residue protein attached to proteins as an intracellular targeting signal).</text>
        <dbReference type="EC" id="3.4.19.12"/>
    </reaction>
</comment>
<accession>A0A1J4JTN2</accession>
<dbReference type="GO" id="GO:0004843">
    <property type="term" value="F:cysteine-type deubiquitinase activity"/>
    <property type="evidence" value="ECO:0007669"/>
    <property type="project" value="UniProtKB-EC"/>
</dbReference>
<dbReference type="EC" id="3.4.19.12" evidence="3"/>
<gene>
    <name evidence="10" type="ORF">TRFO_32351</name>
</gene>
<dbReference type="GO" id="GO:0006508">
    <property type="term" value="P:proteolysis"/>
    <property type="evidence" value="ECO:0007669"/>
    <property type="project" value="UniProtKB-KW"/>
</dbReference>
<evidence type="ECO:0000256" key="5">
    <source>
        <dbReference type="ARBA" id="ARBA00022786"/>
    </source>
</evidence>
<evidence type="ECO:0000256" key="4">
    <source>
        <dbReference type="ARBA" id="ARBA00022670"/>
    </source>
</evidence>
<keyword evidence="5" id="KW-0833">Ubl conjugation pathway</keyword>
<dbReference type="PROSITE" id="PS50235">
    <property type="entry name" value="USP_3"/>
    <property type="match status" value="1"/>
</dbReference>
<evidence type="ECO:0000256" key="6">
    <source>
        <dbReference type="ARBA" id="ARBA00022801"/>
    </source>
</evidence>
<dbReference type="GO" id="GO:0005634">
    <property type="term" value="C:nucleus"/>
    <property type="evidence" value="ECO:0007669"/>
    <property type="project" value="TreeGrafter"/>
</dbReference>
<keyword evidence="11" id="KW-1185">Reference proteome</keyword>
<dbReference type="RefSeq" id="XP_068354014.1">
    <property type="nucleotide sequence ID" value="XM_068508446.1"/>
</dbReference>
<dbReference type="Gene3D" id="3.10.20.90">
    <property type="entry name" value="Phosphatidylinositol 3-kinase Catalytic Subunit, Chain A, domain 1"/>
    <property type="match status" value="2"/>
</dbReference>
<dbReference type="SUPFAM" id="SSF54001">
    <property type="entry name" value="Cysteine proteinases"/>
    <property type="match status" value="1"/>
</dbReference>
<keyword evidence="6" id="KW-0378">Hydrolase</keyword>
<keyword evidence="4" id="KW-0645">Protease</keyword>
<dbReference type="GO" id="GO:0016579">
    <property type="term" value="P:protein deubiquitination"/>
    <property type="evidence" value="ECO:0007669"/>
    <property type="project" value="InterPro"/>
</dbReference>
<dbReference type="InterPro" id="IPR029346">
    <property type="entry name" value="USP_C"/>
</dbReference>
<dbReference type="Gene3D" id="3.90.70.10">
    <property type="entry name" value="Cysteine proteinases"/>
    <property type="match status" value="1"/>
</dbReference>
<evidence type="ECO:0000313" key="11">
    <source>
        <dbReference type="Proteomes" id="UP000179807"/>
    </source>
</evidence>
<comment type="caution">
    <text evidence="10">The sequence shown here is derived from an EMBL/GenBank/DDBJ whole genome shotgun (WGS) entry which is preliminary data.</text>
</comment>
<evidence type="ECO:0000256" key="8">
    <source>
        <dbReference type="SAM" id="MobiDB-lite"/>
    </source>
</evidence>
<name>A0A1J4JTN2_9EUKA</name>
<feature type="compositionally biased region" description="Polar residues" evidence="8">
    <location>
        <begin position="785"/>
        <end position="809"/>
    </location>
</feature>
<dbReference type="PROSITE" id="PS00972">
    <property type="entry name" value="USP_1"/>
    <property type="match status" value="1"/>
</dbReference>
<feature type="compositionally biased region" description="Basic and acidic residues" evidence="8">
    <location>
        <begin position="810"/>
        <end position="820"/>
    </location>
</feature>
<dbReference type="InterPro" id="IPR028889">
    <property type="entry name" value="USP"/>
</dbReference>
<dbReference type="InterPro" id="IPR050164">
    <property type="entry name" value="Peptidase_C19"/>
</dbReference>
<dbReference type="AlphaFoldDB" id="A0A1J4JTN2"/>
<dbReference type="Proteomes" id="UP000179807">
    <property type="component" value="Unassembled WGS sequence"/>
</dbReference>
<proteinExistence type="inferred from homology"/>
<dbReference type="GO" id="GO:0005829">
    <property type="term" value="C:cytosol"/>
    <property type="evidence" value="ECO:0007669"/>
    <property type="project" value="TreeGrafter"/>
</dbReference>
<dbReference type="GO" id="GO:0031647">
    <property type="term" value="P:regulation of protein stability"/>
    <property type="evidence" value="ECO:0007669"/>
    <property type="project" value="TreeGrafter"/>
</dbReference>
<dbReference type="VEuPathDB" id="TrichDB:TRFO_32351"/>
<dbReference type="InterPro" id="IPR018200">
    <property type="entry name" value="USP_CS"/>
</dbReference>
<dbReference type="EMBL" id="MLAK01000935">
    <property type="protein sequence ID" value="OHT00878.1"/>
    <property type="molecule type" value="Genomic_DNA"/>
</dbReference>
<evidence type="ECO:0000313" key="10">
    <source>
        <dbReference type="EMBL" id="OHT00878.1"/>
    </source>
</evidence>
<organism evidence="10 11">
    <name type="scientific">Tritrichomonas foetus</name>
    <dbReference type="NCBI Taxonomy" id="1144522"/>
    <lineage>
        <taxon>Eukaryota</taxon>
        <taxon>Metamonada</taxon>
        <taxon>Parabasalia</taxon>
        <taxon>Tritrichomonadida</taxon>
        <taxon>Tritrichomonadidae</taxon>
        <taxon>Tritrichomonas</taxon>
    </lineage>
</organism>
<dbReference type="Pfam" id="PF12436">
    <property type="entry name" value="USP7_ICP0_bdg"/>
    <property type="match status" value="1"/>
</dbReference>
<dbReference type="OrthoDB" id="289038at2759"/>
<dbReference type="GeneID" id="94843150"/>